<sequence length="163" mass="18051">MQELEKQLEVAPEPSEVGRARRWARAQLGRGRSCPARPGESQPDESQTDTVVLLVSELVTNAVVHTGRPAVLRIAVREPGSVRLEVVDVSARAPRPRRAEGEDTGGRGLELVELLADRWGWQEEGAGKRVWCELSCPPPRSASGDGDESRREPERERKVPARY</sequence>
<reference evidence="4 5" key="1">
    <citation type="submission" date="2019-03" db="EMBL/GenBank/DDBJ databases">
        <title>Draft genome sequences of novel Actinobacteria.</title>
        <authorList>
            <person name="Sahin N."/>
            <person name="Ay H."/>
            <person name="Saygin H."/>
        </authorList>
    </citation>
    <scope>NUCLEOTIDE SEQUENCE [LARGE SCALE GENOMIC DNA]</scope>
    <source>
        <strain evidence="4 5">DSM 41900</strain>
    </source>
</reference>
<dbReference type="RefSeq" id="WP_132821486.1">
    <property type="nucleotide sequence ID" value="NZ_SMKI01000494.1"/>
</dbReference>
<dbReference type="PANTHER" id="PTHR35526:SF3">
    <property type="entry name" value="ANTI-SIGMA-F FACTOR RSBW"/>
    <property type="match status" value="1"/>
</dbReference>
<accession>A0A4R4STC9</accession>
<feature type="domain" description="Histidine kinase/HSP90-like ATPase" evidence="3">
    <location>
        <begin position="41"/>
        <end position="131"/>
    </location>
</feature>
<evidence type="ECO:0000259" key="3">
    <source>
        <dbReference type="Pfam" id="PF13581"/>
    </source>
</evidence>
<dbReference type="AlphaFoldDB" id="A0A4R4STC9"/>
<evidence type="ECO:0000256" key="1">
    <source>
        <dbReference type="ARBA" id="ARBA00022527"/>
    </source>
</evidence>
<keyword evidence="1" id="KW-0723">Serine/threonine-protein kinase</keyword>
<organism evidence="4 5">
    <name type="scientific">Streptomyces hainanensis</name>
    <dbReference type="NCBI Taxonomy" id="402648"/>
    <lineage>
        <taxon>Bacteria</taxon>
        <taxon>Bacillati</taxon>
        <taxon>Actinomycetota</taxon>
        <taxon>Actinomycetes</taxon>
        <taxon>Kitasatosporales</taxon>
        <taxon>Streptomycetaceae</taxon>
        <taxon>Streptomyces</taxon>
    </lineage>
</organism>
<dbReference type="InterPro" id="IPR036890">
    <property type="entry name" value="HATPase_C_sf"/>
</dbReference>
<keyword evidence="1" id="KW-0418">Kinase</keyword>
<dbReference type="Gene3D" id="3.30.565.10">
    <property type="entry name" value="Histidine kinase-like ATPase, C-terminal domain"/>
    <property type="match status" value="1"/>
</dbReference>
<feature type="region of interest" description="Disordered" evidence="2">
    <location>
        <begin position="27"/>
        <end position="48"/>
    </location>
</feature>
<dbReference type="InterPro" id="IPR003594">
    <property type="entry name" value="HATPase_dom"/>
</dbReference>
<keyword evidence="1" id="KW-0808">Transferase</keyword>
<dbReference type="InterPro" id="IPR050267">
    <property type="entry name" value="Anti-sigma-factor_SerPK"/>
</dbReference>
<proteinExistence type="predicted"/>
<evidence type="ECO:0000256" key="2">
    <source>
        <dbReference type="SAM" id="MobiDB-lite"/>
    </source>
</evidence>
<dbReference type="SUPFAM" id="SSF55874">
    <property type="entry name" value="ATPase domain of HSP90 chaperone/DNA topoisomerase II/histidine kinase"/>
    <property type="match status" value="1"/>
</dbReference>
<comment type="caution">
    <text evidence="4">The sequence shown here is derived from an EMBL/GenBank/DDBJ whole genome shotgun (WGS) entry which is preliminary data.</text>
</comment>
<dbReference type="PANTHER" id="PTHR35526">
    <property type="entry name" value="ANTI-SIGMA-F FACTOR RSBW-RELATED"/>
    <property type="match status" value="1"/>
</dbReference>
<protein>
    <submittedName>
        <fullName evidence="4">ATP-binding protein</fullName>
    </submittedName>
</protein>
<evidence type="ECO:0000313" key="4">
    <source>
        <dbReference type="EMBL" id="TDC65103.1"/>
    </source>
</evidence>
<dbReference type="Proteomes" id="UP000295345">
    <property type="component" value="Unassembled WGS sequence"/>
</dbReference>
<keyword evidence="5" id="KW-1185">Reference proteome</keyword>
<name>A0A4R4STC9_9ACTN</name>
<dbReference type="GO" id="GO:0004674">
    <property type="term" value="F:protein serine/threonine kinase activity"/>
    <property type="evidence" value="ECO:0007669"/>
    <property type="project" value="UniProtKB-KW"/>
</dbReference>
<dbReference type="CDD" id="cd16936">
    <property type="entry name" value="HATPase_RsbW-like"/>
    <property type="match status" value="1"/>
</dbReference>
<feature type="region of interest" description="Disordered" evidence="2">
    <location>
        <begin position="132"/>
        <end position="163"/>
    </location>
</feature>
<gene>
    <name evidence="4" type="ORF">E1283_30915</name>
</gene>
<dbReference type="OrthoDB" id="4828148at2"/>
<feature type="region of interest" description="Disordered" evidence="2">
    <location>
        <begin position="1"/>
        <end position="20"/>
    </location>
</feature>
<keyword evidence="4" id="KW-0547">Nucleotide-binding</keyword>
<feature type="compositionally biased region" description="Basic and acidic residues" evidence="2">
    <location>
        <begin position="147"/>
        <end position="163"/>
    </location>
</feature>
<keyword evidence="4" id="KW-0067">ATP-binding</keyword>
<dbReference type="EMBL" id="SMKI01000494">
    <property type="protein sequence ID" value="TDC65103.1"/>
    <property type="molecule type" value="Genomic_DNA"/>
</dbReference>
<evidence type="ECO:0000313" key="5">
    <source>
        <dbReference type="Proteomes" id="UP000295345"/>
    </source>
</evidence>
<dbReference type="Pfam" id="PF13581">
    <property type="entry name" value="HATPase_c_2"/>
    <property type="match status" value="1"/>
</dbReference>
<dbReference type="GO" id="GO:0005524">
    <property type="term" value="F:ATP binding"/>
    <property type="evidence" value="ECO:0007669"/>
    <property type="project" value="UniProtKB-KW"/>
</dbReference>